<feature type="binding site" evidence="8">
    <location>
        <position position="173"/>
    </location>
    <ligand>
        <name>Mg(2+)</name>
        <dbReference type="ChEBI" id="CHEBI:18420"/>
    </ligand>
</feature>
<keyword evidence="5 8" id="KW-0378">Hydrolase</keyword>
<dbReference type="Proteomes" id="UP000490980">
    <property type="component" value="Unassembled WGS sequence"/>
</dbReference>
<evidence type="ECO:0000256" key="2">
    <source>
        <dbReference type="ARBA" id="ARBA00022490"/>
    </source>
</evidence>
<dbReference type="GO" id="GO:0000287">
    <property type="term" value="F:magnesium ion binding"/>
    <property type="evidence" value="ECO:0007669"/>
    <property type="project" value="InterPro"/>
</dbReference>
<dbReference type="Pfam" id="PF01018">
    <property type="entry name" value="GTP1_OBG"/>
    <property type="match status" value="1"/>
</dbReference>
<dbReference type="SUPFAM" id="SSF82051">
    <property type="entry name" value="Obg GTP-binding protein N-terminal domain"/>
    <property type="match status" value="1"/>
</dbReference>
<dbReference type="InterPro" id="IPR027417">
    <property type="entry name" value="P-loop_NTPase"/>
</dbReference>
<dbReference type="PIRSF" id="PIRSF002401">
    <property type="entry name" value="GTP_bd_Obg/CgtA"/>
    <property type="match status" value="1"/>
</dbReference>
<comment type="subunit">
    <text evidence="8">Monomer.</text>
</comment>
<dbReference type="InterPro" id="IPR006169">
    <property type="entry name" value="GTP1_OBG_dom"/>
</dbReference>
<feature type="binding site" evidence="8">
    <location>
        <begin position="191"/>
        <end position="195"/>
    </location>
    <ligand>
        <name>GTP</name>
        <dbReference type="ChEBI" id="CHEBI:37565"/>
    </ligand>
</feature>
<feature type="domain" description="Obg" evidence="10">
    <location>
        <begin position="1"/>
        <end position="159"/>
    </location>
</feature>
<dbReference type="GO" id="GO:0005737">
    <property type="term" value="C:cytoplasm"/>
    <property type="evidence" value="ECO:0007669"/>
    <property type="project" value="UniProtKB-SubCell"/>
</dbReference>
<dbReference type="GO" id="GO:0042254">
    <property type="term" value="P:ribosome biogenesis"/>
    <property type="evidence" value="ECO:0007669"/>
    <property type="project" value="UniProtKB-UniRule"/>
</dbReference>
<comment type="caution">
    <text evidence="11">The sequence shown here is derived from an EMBL/GenBank/DDBJ whole genome shotgun (WGS) entry which is preliminary data.</text>
</comment>
<gene>
    <name evidence="11" type="primary">obgE</name>
    <name evidence="8" type="synonym">obg</name>
    <name evidence="11" type="ORF">HBF25_15310</name>
</gene>
<evidence type="ECO:0000256" key="4">
    <source>
        <dbReference type="ARBA" id="ARBA00022741"/>
    </source>
</evidence>
<evidence type="ECO:0000256" key="3">
    <source>
        <dbReference type="ARBA" id="ARBA00022723"/>
    </source>
</evidence>
<comment type="similarity">
    <text evidence="1 8">Belongs to the TRAFAC class OBG-HflX-like GTPase superfamily. OBG GTPase family.</text>
</comment>
<evidence type="ECO:0000256" key="7">
    <source>
        <dbReference type="ARBA" id="ARBA00023134"/>
    </source>
</evidence>
<keyword evidence="7 8" id="KW-0342">GTP-binding</keyword>
<evidence type="ECO:0000256" key="5">
    <source>
        <dbReference type="ARBA" id="ARBA00022801"/>
    </source>
</evidence>
<dbReference type="Pfam" id="PF01926">
    <property type="entry name" value="MMR_HSR1"/>
    <property type="match status" value="1"/>
</dbReference>
<dbReference type="Gene3D" id="2.70.210.12">
    <property type="entry name" value="GTP1/OBG domain"/>
    <property type="match status" value="1"/>
</dbReference>
<dbReference type="InterPro" id="IPR006074">
    <property type="entry name" value="GTP1-OBG_CS"/>
</dbReference>
<dbReference type="InterPro" id="IPR036726">
    <property type="entry name" value="GTP1_OBG_dom_sf"/>
</dbReference>
<dbReference type="PROSITE" id="PS51883">
    <property type="entry name" value="OBG"/>
    <property type="match status" value="1"/>
</dbReference>
<dbReference type="FunFam" id="2.70.210.12:FF:000001">
    <property type="entry name" value="GTPase Obg"/>
    <property type="match status" value="1"/>
</dbReference>
<keyword evidence="6 8" id="KW-0460">Magnesium</keyword>
<dbReference type="InterPro" id="IPR006073">
    <property type="entry name" value="GTP-bd"/>
</dbReference>
<dbReference type="RefSeq" id="WP_166949901.1">
    <property type="nucleotide sequence ID" value="NZ_JAARLZ010000008.1"/>
</dbReference>
<dbReference type="Gene3D" id="3.40.50.300">
    <property type="entry name" value="P-loop containing nucleotide triphosphate hydrolases"/>
    <property type="match status" value="1"/>
</dbReference>
<sequence>MKFVDEAQIRVHAGDGGNGCVSFRREKFIPFGGPDGGDGGDGGSVWLIADEGINTLIDFRHQRSFKAKRGQGGMGSQMYGKGGEDIQIRVPVGTVVTNVDTDEVIGDLTAHGQRLKVAEGGRGGLGNIHFKSSVNRAPRKSTPGAPGEVRDLKFELRLLADVGLLGFPNAGKSTFIRAVSAATPRVADYPFTTLHPNLGVVRIGTDQSFVIADIPGIIEGAADGAGLGIQFLRHVSRTSLLLHVVDIQPIDGSDPVEQVRTIESELQQFDAELVERPRWLVINKSDVFSDEEELHAVANDIVARLEWKGPWFLVSAASQTGTWDVCLKVQQFFDAEYAARRERTEAADDVRMRGE</sequence>
<reference evidence="11 12" key="1">
    <citation type="submission" date="2020-03" db="EMBL/GenBank/DDBJ databases">
        <authorList>
            <person name="Lai Q."/>
        </authorList>
    </citation>
    <scope>NUCLEOTIDE SEQUENCE [LARGE SCALE GENOMIC DNA]</scope>
    <source>
        <strain evidence="11 12">CCUG 25036</strain>
    </source>
</reference>
<keyword evidence="2 8" id="KW-0963">Cytoplasm</keyword>
<dbReference type="InterPro" id="IPR031167">
    <property type="entry name" value="G_OBG"/>
</dbReference>
<dbReference type="NCBIfam" id="TIGR02729">
    <property type="entry name" value="Obg_CgtA"/>
    <property type="match status" value="1"/>
</dbReference>
<dbReference type="GO" id="GO:0005525">
    <property type="term" value="F:GTP binding"/>
    <property type="evidence" value="ECO:0007669"/>
    <property type="project" value="UniProtKB-UniRule"/>
</dbReference>
<dbReference type="PANTHER" id="PTHR11702:SF31">
    <property type="entry name" value="MITOCHONDRIAL RIBOSOME-ASSOCIATED GTPASE 2"/>
    <property type="match status" value="1"/>
</dbReference>
<dbReference type="HAMAP" id="MF_01454">
    <property type="entry name" value="GTPase_Obg"/>
    <property type="match status" value="1"/>
</dbReference>
<evidence type="ECO:0000256" key="6">
    <source>
        <dbReference type="ARBA" id="ARBA00022842"/>
    </source>
</evidence>
<feature type="binding site" evidence="8">
    <location>
        <begin position="166"/>
        <end position="173"/>
    </location>
    <ligand>
        <name>GTP</name>
        <dbReference type="ChEBI" id="CHEBI:37565"/>
    </ligand>
</feature>
<dbReference type="PROSITE" id="PS51710">
    <property type="entry name" value="G_OBG"/>
    <property type="match status" value="1"/>
</dbReference>
<dbReference type="GO" id="GO:0043022">
    <property type="term" value="F:ribosome binding"/>
    <property type="evidence" value="ECO:0007669"/>
    <property type="project" value="UniProtKB-ARBA"/>
</dbReference>
<evidence type="ECO:0000313" key="11">
    <source>
        <dbReference type="EMBL" id="NII07753.1"/>
    </source>
</evidence>
<feature type="domain" description="OBG-type G" evidence="9">
    <location>
        <begin position="160"/>
        <end position="334"/>
    </location>
</feature>
<dbReference type="AlphaFoldDB" id="A0A7X5UC54"/>
<feature type="binding site" evidence="8">
    <location>
        <position position="193"/>
    </location>
    <ligand>
        <name>Mg(2+)</name>
        <dbReference type="ChEBI" id="CHEBI:18420"/>
    </ligand>
</feature>
<evidence type="ECO:0000259" key="9">
    <source>
        <dbReference type="PROSITE" id="PS51710"/>
    </source>
</evidence>
<dbReference type="GO" id="GO:0003924">
    <property type="term" value="F:GTPase activity"/>
    <property type="evidence" value="ECO:0007669"/>
    <property type="project" value="UniProtKB-UniRule"/>
</dbReference>
<evidence type="ECO:0000256" key="8">
    <source>
        <dbReference type="HAMAP-Rule" id="MF_01454"/>
    </source>
</evidence>
<feature type="binding site" evidence="8">
    <location>
        <begin position="315"/>
        <end position="317"/>
    </location>
    <ligand>
        <name>GTP</name>
        <dbReference type="ChEBI" id="CHEBI:37565"/>
    </ligand>
</feature>
<dbReference type="PRINTS" id="PR00326">
    <property type="entry name" value="GTP1OBG"/>
</dbReference>
<dbReference type="InterPro" id="IPR014100">
    <property type="entry name" value="GTP-bd_Obg/CgtA"/>
</dbReference>
<dbReference type="NCBIfam" id="NF008955">
    <property type="entry name" value="PRK12297.1"/>
    <property type="match status" value="1"/>
</dbReference>
<organism evidence="11 12">
    <name type="scientific">Luteibacter anthropi</name>
    <dbReference type="NCBI Taxonomy" id="564369"/>
    <lineage>
        <taxon>Bacteria</taxon>
        <taxon>Pseudomonadati</taxon>
        <taxon>Pseudomonadota</taxon>
        <taxon>Gammaproteobacteria</taxon>
        <taxon>Lysobacterales</taxon>
        <taxon>Rhodanobacteraceae</taxon>
        <taxon>Luteibacter</taxon>
    </lineage>
</organism>
<feature type="binding site" evidence="8">
    <location>
        <begin position="283"/>
        <end position="286"/>
    </location>
    <ligand>
        <name>GTP</name>
        <dbReference type="ChEBI" id="CHEBI:37565"/>
    </ligand>
</feature>
<keyword evidence="12" id="KW-1185">Reference proteome</keyword>
<accession>A0A7X5UC54</accession>
<keyword evidence="3 8" id="KW-0479">Metal-binding</keyword>
<evidence type="ECO:0000313" key="12">
    <source>
        <dbReference type="Proteomes" id="UP000490980"/>
    </source>
</evidence>
<dbReference type="PANTHER" id="PTHR11702">
    <property type="entry name" value="DEVELOPMENTALLY REGULATED GTP-BINDING PROTEIN-RELATED"/>
    <property type="match status" value="1"/>
</dbReference>
<dbReference type="CDD" id="cd01898">
    <property type="entry name" value="Obg"/>
    <property type="match status" value="1"/>
</dbReference>
<dbReference type="NCBIfam" id="NF008956">
    <property type="entry name" value="PRK12299.1"/>
    <property type="match status" value="1"/>
</dbReference>
<proteinExistence type="inferred from homology"/>
<dbReference type="PROSITE" id="PS00905">
    <property type="entry name" value="GTP1_OBG"/>
    <property type="match status" value="1"/>
</dbReference>
<keyword evidence="4 8" id="KW-0547">Nucleotide-binding</keyword>
<comment type="function">
    <text evidence="8">An essential GTPase which binds GTP, GDP and possibly (p)ppGpp with moderate affinity, with high nucleotide exchange rates and a fairly low GTP hydrolysis rate. Plays a role in control of the cell cycle, stress response, ribosome biogenesis and in those bacteria that undergo differentiation, in morphogenesis control.</text>
</comment>
<feature type="binding site" evidence="8">
    <location>
        <begin position="213"/>
        <end position="216"/>
    </location>
    <ligand>
        <name>GTP</name>
        <dbReference type="ChEBI" id="CHEBI:37565"/>
    </ligand>
</feature>
<comment type="cofactor">
    <cofactor evidence="8">
        <name>Mg(2+)</name>
        <dbReference type="ChEBI" id="CHEBI:18420"/>
    </cofactor>
</comment>
<evidence type="ECO:0000259" key="10">
    <source>
        <dbReference type="PROSITE" id="PS51883"/>
    </source>
</evidence>
<dbReference type="EMBL" id="JAARLZ010000008">
    <property type="protein sequence ID" value="NII07753.1"/>
    <property type="molecule type" value="Genomic_DNA"/>
</dbReference>
<comment type="subcellular location">
    <subcellularLocation>
        <location evidence="8">Cytoplasm</location>
    </subcellularLocation>
</comment>
<evidence type="ECO:0000256" key="1">
    <source>
        <dbReference type="ARBA" id="ARBA00007699"/>
    </source>
</evidence>
<dbReference type="SUPFAM" id="SSF52540">
    <property type="entry name" value="P-loop containing nucleoside triphosphate hydrolases"/>
    <property type="match status" value="1"/>
</dbReference>
<dbReference type="InterPro" id="IPR045086">
    <property type="entry name" value="OBG_GTPase"/>
</dbReference>
<dbReference type="EC" id="3.6.5.-" evidence="8"/>
<protein>
    <recommendedName>
        <fullName evidence="8">GTPase Obg</fullName>
        <ecNumber evidence="8">3.6.5.-</ecNumber>
    </recommendedName>
    <alternativeName>
        <fullName evidence="8">GTP-binding protein Obg</fullName>
    </alternativeName>
</protein>
<name>A0A7X5UC54_9GAMM</name>